<proteinExistence type="inferred from homology"/>
<dbReference type="STRING" id="7266.A0A3B0KM19"/>
<keyword evidence="5" id="KW-0812">Transmembrane</keyword>
<dbReference type="Gene3D" id="3.40.50.2000">
    <property type="entry name" value="Glycogen Phosphorylase B"/>
    <property type="match status" value="2"/>
</dbReference>
<feature type="transmembrane region" description="Helical" evidence="5">
    <location>
        <begin position="494"/>
        <end position="513"/>
    </location>
</feature>
<dbReference type="CDD" id="cd03784">
    <property type="entry name" value="GT1_Gtf-like"/>
    <property type="match status" value="1"/>
</dbReference>
<evidence type="ECO:0000256" key="4">
    <source>
        <dbReference type="SAM" id="MobiDB-lite"/>
    </source>
</evidence>
<keyword evidence="5" id="KW-1133">Transmembrane helix</keyword>
<evidence type="ECO:0000256" key="2">
    <source>
        <dbReference type="ARBA" id="ARBA00022676"/>
    </source>
</evidence>
<comment type="similarity">
    <text evidence="1">Belongs to the UDP-glycosyltransferase family.</text>
</comment>
<gene>
    <name evidence="7" type="ORF">DGUA_6G004771</name>
</gene>
<evidence type="ECO:0000256" key="5">
    <source>
        <dbReference type="SAM" id="Phobius"/>
    </source>
</evidence>
<organism evidence="7 8">
    <name type="scientific">Drosophila guanche</name>
    <name type="common">Fruit fly</name>
    <dbReference type="NCBI Taxonomy" id="7266"/>
    <lineage>
        <taxon>Eukaryota</taxon>
        <taxon>Metazoa</taxon>
        <taxon>Ecdysozoa</taxon>
        <taxon>Arthropoda</taxon>
        <taxon>Hexapoda</taxon>
        <taxon>Insecta</taxon>
        <taxon>Pterygota</taxon>
        <taxon>Neoptera</taxon>
        <taxon>Endopterygota</taxon>
        <taxon>Diptera</taxon>
        <taxon>Brachycera</taxon>
        <taxon>Muscomorpha</taxon>
        <taxon>Ephydroidea</taxon>
        <taxon>Drosophilidae</taxon>
        <taxon>Drosophila</taxon>
        <taxon>Sophophora</taxon>
    </lineage>
</organism>
<accession>A0A3B0KM19</accession>
<dbReference type="PANTHER" id="PTHR48043:SF159">
    <property type="entry name" value="EG:EG0003.4 PROTEIN-RELATED"/>
    <property type="match status" value="1"/>
</dbReference>
<keyword evidence="3 7" id="KW-0808">Transferase</keyword>
<feature type="signal peptide" evidence="6">
    <location>
        <begin position="1"/>
        <end position="22"/>
    </location>
</feature>
<dbReference type="FunFam" id="3.40.50.2000:FF:000050">
    <property type="entry name" value="UDP-glucuronosyltransferase"/>
    <property type="match status" value="1"/>
</dbReference>
<sequence length="546" mass="60414">MAVQSLGIPLLLLAVLAGGGQSANILGLFTSLSPSHLVIQMSMAKILAESEHNVTVVTALKPPLLHPSINHIQVPLDEADGKSFGALVAGMAKRDTGNAVISMLLAMGSMKPLFAKMEDVLRHQRVKDLYEHSDNHFDLVILGYFMNSLQLSLAHKLKAPQIVALSNPPAMLGTVLGNPSEISYVPAMNVVVEKGQTMTICKRFENLLAFVGHWIFTLLIEQNNDNIYKDLYGDDPSMPRYEDLHKNISLIFFASHGISEGPIRPNVPGVIEIGGIQVKDKPDPLPKDIADFLNGATESHGAILLSLGSNVKAAHIKPDTVQKMFNVISKLKQKVIWKWDDLENTPGISENILYAKWLPQDDILAHPKIKLFITHAGKGGVTEAQYHGKPMLALPVFGDQPGNADAMVSQGFGLSLNLLALEEQTFREAILGIMENPKYNQAVKAFSSLYRDRPLSARQTLLYWVDYVIRHHGAPHLQSPVVHMSFIAAHNLDIYAILLALLYISFWISKRLLSVIWRKLSSKGDTKKKSSHLKHKNKKLKKHKNQ</sequence>
<feature type="compositionally biased region" description="Basic residues" evidence="4">
    <location>
        <begin position="529"/>
        <end position="546"/>
    </location>
</feature>
<keyword evidence="2" id="KW-0328">Glycosyltransferase</keyword>
<dbReference type="PANTHER" id="PTHR48043">
    <property type="entry name" value="EG:EG0003.4 PROTEIN-RELATED"/>
    <property type="match status" value="1"/>
</dbReference>
<keyword evidence="5" id="KW-0472">Membrane</keyword>
<dbReference type="GO" id="GO:0008194">
    <property type="term" value="F:UDP-glycosyltransferase activity"/>
    <property type="evidence" value="ECO:0007669"/>
    <property type="project" value="InterPro"/>
</dbReference>
<evidence type="ECO:0000256" key="6">
    <source>
        <dbReference type="SAM" id="SignalP"/>
    </source>
</evidence>
<evidence type="ECO:0000256" key="1">
    <source>
        <dbReference type="ARBA" id="ARBA00009995"/>
    </source>
</evidence>
<evidence type="ECO:0000256" key="3">
    <source>
        <dbReference type="ARBA" id="ARBA00022679"/>
    </source>
</evidence>
<dbReference type="Pfam" id="PF00201">
    <property type="entry name" value="UDPGT"/>
    <property type="match status" value="1"/>
</dbReference>
<feature type="chain" id="PRO_5017182629" evidence="6">
    <location>
        <begin position="23"/>
        <end position="546"/>
    </location>
</feature>
<evidence type="ECO:0000313" key="7">
    <source>
        <dbReference type="EMBL" id="SPP86141.1"/>
    </source>
</evidence>
<reference evidence="8" key="1">
    <citation type="submission" date="2018-01" db="EMBL/GenBank/DDBJ databases">
        <authorList>
            <person name="Alioto T."/>
            <person name="Alioto T."/>
        </authorList>
    </citation>
    <scope>NUCLEOTIDE SEQUENCE [LARGE SCALE GENOMIC DNA]</scope>
</reference>
<dbReference type="OrthoDB" id="5835829at2759"/>
<dbReference type="AlphaFoldDB" id="A0A3B0KM19"/>
<dbReference type="Proteomes" id="UP000268350">
    <property type="component" value="Unassembled WGS sequence"/>
</dbReference>
<protein>
    <submittedName>
        <fullName evidence="7">Blast:UDP-glucuronosyltransferase 1-7C</fullName>
    </submittedName>
</protein>
<dbReference type="EMBL" id="OUUW01000010">
    <property type="protein sequence ID" value="SPP86141.1"/>
    <property type="molecule type" value="Genomic_DNA"/>
</dbReference>
<evidence type="ECO:0000313" key="8">
    <source>
        <dbReference type="Proteomes" id="UP000268350"/>
    </source>
</evidence>
<name>A0A3B0KM19_DROGU</name>
<dbReference type="OMA" id="NILYAKW"/>
<keyword evidence="8" id="KW-1185">Reference proteome</keyword>
<dbReference type="InterPro" id="IPR050271">
    <property type="entry name" value="UDP-glycosyltransferase"/>
</dbReference>
<feature type="region of interest" description="Disordered" evidence="4">
    <location>
        <begin position="525"/>
        <end position="546"/>
    </location>
</feature>
<dbReference type="SUPFAM" id="SSF53756">
    <property type="entry name" value="UDP-Glycosyltransferase/glycogen phosphorylase"/>
    <property type="match status" value="1"/>
</dbReference>
<dbReference type="InterPro" id="IPR002213">
    <property type="entry name" value="UDP_glucos_trans"/>
</dbReference>
<keyword evidence="6" id="KW-0732">Signal</keyword>